<evidence type="ECO:0000256" key="1">
    <source>
        <dbReference type="SAM" id="SignalP"/>
    </source>
</evidence>
<keyword evidence="2" id="KW-1185">Reference proteome</keyword>
<dbReference type="AlphaFoldDB" id="A0AAJ6QXR5"/>
<dbReference type="Proteomes" id="UP000694867">
    <property type="component" value="Unplaced"/>
</dbReference>
<reference evidence="3" key="1">
    <citation type="submission" date="2025-08" db="UniProtKB">
        <authorList>
            <consortium name="RefSeq"/>
        </authorList>
    </citation>
    <scope>IDENTIFICATION</scope>
</reference>
<dbReference type="RefSeq" id="XP_003747300.1">
    <property type="nucleotide sequence ID" value="XM_003747252.2"/>
</dbReference>
<gene>
    <name evidence="3" type="primary">LOC100900705</name>
</gene>
<sequence>MKIFFAVALTILVCEVSADTASGDHTSDDSKFGKWRSCLASKLPADKQKVHEDCFKKPGGTDMSKFRRGLSCVLDSYGVVKDHKIDQAKMASTATSITSPELKKAFTECPKDDKNVSEDRTIKCVIDNLETTCKLST</sequence>
<proteinExistence type="predicted"/>
<dbReference type="GeneID" id="100900705"/>
<accession>A0AAJ6QXR5</accession>
<name>A0AAJ6QXR5_9ACAR</name>
<organism evidence="2 3">
    <name type="scientific">Galendromus occidentalis</name>
    <name type="common">western predatory mite</name>
    <dbReference type="NCBI Taxonomy" id="34638"/>
    <lineage>
        <taxon>Eukaryota</taxon>
        <taxon>Metazoa</taxon>
        <taxon>Ecdysozoa</taxon>
        <taxon>Arthropoda</taxon>
        <taxon>Chelicerata</taxon>
        <taxon>Arachnida</taxon>
        <taxon>Acari</taxon>
        <taxon>Parasitiformes</taxon>
        <taxon>Mesostigmata</taxon>
        <taxon>Gamasina</taxon>
        <taxon>Phytoseioidea</taxon>
        <taxon>Phytoseiidae</taxon>
        <taxon>Typhlodrominae</taxon>
        <taxon>Galendromus</taxon>
    </lineage>
</organism>
<evidence type="ECO:0000313" key="2">
    <source>
        <dbReference type="Proteomes" id="UP000694867"/>
    </source>
</evidence>
<dbReference type="KEGG" id="goe:100900705"/>
<protein>
    <submittedName>
        <fullName evidence="3">Uncharacterized protein LOC100900705</fullName>
    </submittedName>
</protein>
<evidence type="ECO:0000313" key="3">
    <source>
        <dbReference type="RefSeq" id="XP_003747300.1"/>
    </source>
</evidence>
<keyword evidence="1" id="KW-0732">Signal</keyword>
<feature type="signal peptide" evidence="1">
    <location>
        <begin position="1"/>
        <end position="18"/>
    </location>
</feature>
<feature type="chain" id="PRO_5042502214" evidence="1">
    <location>
        <begin position="19"/>
        <end position="137"/>
    </location>
</feature>